<dbReference type="Proteomes" id="UP001203297">
    <property type="component" value="Unassembled WGS sequence"/>
</dbReference>
<feature type="compositionally biased region" description="Polar residues" evidence="5">
    <location>
        <begin position="1"/>
        <end position="17"/>
    </location>
</feature>
<dbReference type="AlphaFoldDB" id="A0AAD4M3X2"/>
<evidence type="ECO:0000259" key="7">
    <source>
        <dbReference type="PROSITE" id="PS50850"/>
    </source>
</evidence>
<gene>
    <name evidence="8" type="ORF">B0F90DRAFT_1810376</name>
</gene>
<feature type="transmembrane region" description="Helical" evidence="6">
    <location>
        <begin position="398"/>
        <end position="421"/>
    </location>
</feature>
<feature type="transmembrane region" description="Helical" evidence="6">
    <location>
        <begin position="427"/>
        <end position="449"/>
    </location>
</feature>
<comment type="caution">
    <text evidence="8">The sequence shown here is derived from an EMBL/GenBank/DDBJ whole genome shotgun (WGS) entry which is preliminary data.</text>
</comment>
<name>A0AAD4M3X2_9AGAM</name>
<reference evidence="8" key="1">
    <citation type="journal article" date="2022" name="New Phytol.">
        <title>Evolutionary transition to the ectomycorrhizal habit in the genomes of a hyperdiverse lineage of mushroom-forming fungi.</title>
        <authorList>
            <person name="Looney B."/>
            <person name="Miyauchi S."/>
            <person name="Morin E."/>
            <person name="Drula E."/>
            <person name="Courty P.E."/>
            <person name="Kohler A."/>
            <person name="Kuo A."/>
            <person name="LaButti K."/>
            <person name="Pangilinan J."/>
            <person name="Lipzen A."/>
            <person name="Riley R."/>
            <person name="Andreopoulos W."/>
            <person name="He G."/>
            <person name="Johnson J."/>
            <person name="Nolan M."/>
            <person name="Tritt A."/>
            <person name="Barry K.W."/>
            <person name="Grigoriev I.V."/>
            <person name="Nagy L.G."/>
            <person name="Hibbett D."/>
            <person name="Henrissat B."/>
            <person name="Matheny P.B."/>
            <person name="Labbe J."/>
            <person name="Martin F.M."/>
        </authorList>
    </citation>
    <scope>NUCLEOTIDE SEQUENCE</scope>
    <source>
        <strain evidence="8">BPL690</strain>
    </source>
</reference>
<feature type="transmembrane region" description="Helical" evidence="6">
    <location>
        <begin position="214"/>
        <end position="236"/>
    </location>
</feature>
<dbReference type="CDD" id="cd17323">
    <property type="entry name" value="MFS_Tpo1_MDR_like"/>
    <property type="match status" value="1"/>
</dbReference>
<feature type="transmembrane region" description="Helical" evidence="6">
    <location>
        <begin position="456"/>
        <end position="481"/>
    </location>
</feature>
<proteinExistence type="predicted"/>
<feature type="region of interest" description="Disordered" evidence="5">
    <location>
        <begin position="1"/>
        <end position="71"/>
    </location>
</feature>
<keyword evidence="3 6" id="KW-1133">Transmembrane helix</keyword>
<dbReference type="SUPFAM" id="SSF103473">
    <property type="entry name" value="MFS general substrate transporter"/>
    <property type="match status" value="1"/>
</dbReference>
<dbReference type="FunFam" id="1.20.1250.20:FF:000011">
    <property type="entry name" value="MFS multidrug transporter, putative"/>
    <property type="match status" value="1"/>
</dbReference>
<dbReference type="PANTHER" id="PTHR23502">
    <property type="entry name" value="MAJOR FACILITATOR SUPERFAMILY"/>
    <property type="match status" value="1"/>
</dbReference>
<dbReference type="GO" id="GO:0005886">
    <property type="term" value="C:plasma membrane"/>
    <property type="evidence" value="ECO:0007669"/>
    <property type="project" value="TreeGrafter"/>
</dbReference>
<protein>
    <submittedName>
        <fullName evidence="8">MFS polyamine transporter</fullName>
    </submittedName>
</protein>
<keyword evidence="9" id="KW-1185">Reference proteome</keyword>
<comment type="subcellular location">
    <subcellularLocation>
        <location evidence="1">Membrane</location>
        <topology evidence="1">Multi-pass membrane protein</topology>
    </subcellularLocation>
</comment>
<feature type="domain" description="Major facilitator superfamily (MFS) profile" evidence="7">
    <location>
        <begin position="87"/>
        <end position="518"/>
    </location>
</feature>
<accession>A0AAD4M3X2</accession>
<evidence type="ECO:0000256" key="5">
    <source>
        <dbReference type="SAM" id="MobiDB-lite"/>
    </source>
</evidence>
<feature type="transmembrane region" description="Helical" evidence="6">
    <location>
        <begin position="319"/>
        <end position="338"/>
    </location>
</feature>
<dbReference type="GO" id="GO:0022857">
    <property type="term" value="F:transmembrane transporter activity"/>
    <property type="evidence" value="ECO:0007669"/>
    <property type="project" value="InterPro"/>
</dbReference>
<dbReference type="InterPro" id="IPR020846">
    <property type="entry name" value="MFS_dom"/>
</dbReference>
<dbReference type="Pfam" id="PF07690">
    <property type="entry name" value="MFS_1"/>
    <property type="match status" value="1"/>
</dbReference>
<feature type="transmembrane region" description="Helical" evidence="6">
    <location>
        <begin position="358"/>
        <end position="377"/>
    </location>
</feature>
<dbReference type="EMBL" id="WTXG01000018">
    <property type="protein sequence ID" value="KAI0300489.1"/>
    <property type="molecule type" value="Genomic_DNA"/>
</dbReference>
<sequence length="548" mass="60484">MTSTSHHSGFSSPTPTVIASPPQPNNQRQQEGAGDDGHRELNDTLIKPTQVSLSAPGKETNPNVVTWDDSNDPANPRNWSLKYRWFVTFLISVNNLNVTYSSSSPSTTAPFIAHDFHSSREVSYFVTSLFLLGYVFGPIFWGPGSEMFGRRAVLIPTLAAYTLFHLGQALAHNMATLLVTRFLSGFFASGPLNNSGGVMADLWDAAGRGPAASLLFTSIFLGPALGPVVSGFIVSSDAGWRWVFWVEMIFAGVCTIVSFFLMPETYGSYILQQKAKRLRKEDPVKNKDLRAEGEVKWTLDILLERTLYRPFKMLVQEPILVLVTLYTSMVYAVLYALFEAFPVIFIGHHKLSISHDGLIFLGVGIGTTLGAVSNLWIEGERYKYLIKHWRGFPPPEQRLYGAVIGGPLLVIGCFWLGWTGAYNQVPWYVPALSTIVIGAAIGLVYLSFLSYLVDTYLMFAASAFAANTMVRSATAAAFPLFTTQMFNNMGIQWAATLIGLIATVLAPIPLLFLKFGARIRTRSRFAPCIDLKIAKELEAEQAAREKDV</sequence>
<keyword evidence="4 6" id="KW-0472">Membrane</keyword>
<organism evidence="8 9">
    <name type="scientific">Multifurca ochricompacta</name>
    <dbReference type="NCBI Taxonomy" id="376703"/>
    <lineage>
        <taxon>Eukaryota</taxon>
        <taxon>Fungi</taxon>
        <taxon>Dikarya</taxon>
        <taxon>Basidiomycota</taxon>
        <taxon>Agaricomycotina</taxon>
        <taxon>Agaricomycetes</taxon>
        <taxon>Russulales</taxon>
        <taxon>Russulaceae</taxon>
        <taxon>Multifurca</taxon>
    </lineage>
</organism>
<keyword evidence="2 6" id="KW-0812">Transmembrane</keyword>
<evidence type="ECO:0000256" key="2">
    <source>
        <dbReference type="ARBA" id="ARBA00022692"/>
    </source>
</evidence>
<dbReference type="Gene3D" id="1.20.1250.20">
    <property type="entry name" value="MFS general substrate transporter like domains"/>
    <property type="match status" value="1"/>
</dbReference>
<feature type="transmembrane region" description="Helical" evidence="6">
    <location>
        <begin position="493"/>
        <end position="513"/>
    </location>
</feature>
<evidence type="ECO:0000256" key="3">
    <source>
        <dbReference type="ARBA" id="ARBA00022989"/>
    </source>
</evidence>
<evidence type="ECO:0000256" key="1">
    <source>
        <dbReference type="ARBA" id="ARBA00004141"/>
    </source>
</evidence>
<dbReference type="InterPro" id="IPR036259">
    <property type="entry name" value="MFS_trans_sf"/>
</dbReference>
<dbReference type="PANTHER" id="PTHR23502:SF74">
    <property type="entry name" value="MAJOR FACILITATOR SUPERFAMILY (MFS) PROFILE DOMAIN-CONTAINING PROTEIN"/>
    <property type="match status" value="1"/>
</dbReference>
<evidence type="ECO:0000313" key="8">
    <source>
        <dbReference type="EMBL" id="KAI0300489.1"/>
    </source>
</evidence>
<dbReference type="InterPro" id="IPR011701">
    <property type="entry name" value="MFS"/>
</dbReference>
<feature type="transmembrane region" description="Helical" evidence="6">
    <location>
        <begin position="242"/>
        <end position="262"/>
    </location>
</feature>
<evidence type="ECO:0000256" key="4">
    <source>
        <dbReference type="ARBA" id="ARBA00023136"/>
    </source>
</evidence>
<evidence type="ECO:0000256" key="6">
    <source>
        <dbReference type="SAM" id="Phobius"/>
    </source>
</evidence>
<evidence type="ECO:0000313" key="9">
    <source>
        <dbReference type="Proteomes" id="UP001203297"/>
    </source>
</evidence>
<dbReference type="PROSITE" id="PS50850">
    <property type="entry name" value="MFS"/>
    <property type="match status" value="1"/>
</dbReference>
<feature type="transmembrane region" description="Helical" evidence="6">
    <location>
        <begin position="122"/>
        <end position="141"/>
    </location>
</feature>